<evidence type="ECO:0000259" key="12">
    <source>
        <dbReference type="Pfam" id="PF00593"/>
    </source>
</evidence>
<sequence>MKQFIKSALLTNGAAASAIAIATMGLFTSFQAVAQDTVQSDAAEGETATIIVTGSRIARPDLTSNSPISIISADTIKLSGATSVEDVLRDIPQAVPGIGGQTNNGNEGAATIDLRNLEEKRTLVLIDGKRFVPYNNDGIVDVNMIPAALIKRVDVVTGGASAVYGSDAVAGVVNFILDDEFKGFKADAQYGITSRGDARTFDASLTYGTSFNEGRGHIVVNGGYTTTAALSQGRRSFSEFALGQADLQPSGSLTDTPGNISDSFPTICSQADIDDGNCFAQFRPNGDLGPVVGSFNFNPYNLFQAPQERYQAHALLKYEFSDSARFFGRVSYVDTQVKTILAPSGTFFFPFTVNLDNPFLSDQARTILSPLDTDNDGNVDIAFGRRTTELGTRDSIYRNKALQFVGGLRGDITDSLNYEVFAQYGQVKRRQQYLNDIDFAKTQQGLLVRNVGGVPTCIDPSNGCVPVNLFGAGNLTPEAGQFIRLDLEAVDKTTQFVAGASLAGDMFTLPTASSAAGFAVGAEYRREKTVSRPDANLVAGNSPGFGSQSPIDAKYTVKELFAEIRVPLLEDMPFAQALTFEGGLRYSKYSSDVTNLVTGGTFANSFTNWTFKAGGEWEPTQGLRVRGLYQRAVRAPNLAELGEPRTSSTGDLESDPCAGSNPVGNAALTQLCLDTGVPAGRIGTVNGPIAGQINNYIGGNPVLTPEKSDTFSIGLVLAPRQLPGFTASIDYFDIKVKNAITQFSEQVIIDACYEQEQDPNGFFCQLISRNPLNGSLSGGTETGVDASTLNAASLKRTGIDIAAAYQFKIGEDARLQFGINATRAIKSVDQPAAIFPSYDCVGLVGKTCLRPQPKWQFVQNTQLDYGPVSLLLRWRYIGKLTKDDIVLNGADPADFVVPVIGARSYFDLSGTVRVAERFQLRGGINNLFDKKPPVVGNDYGGTIENSGNTFPATYDPLGRSFFIGASVTF</sequence>
<keyword evidence="7 8" id="KW-0998">Cell outer membrane</keyword>
<comment type="subcellular location">
    <subcellularLocation>
        <location evidence="1 8">Cell outer membrane</location>
        <topology evidence="1 8">Multi-pass membrane protein</topology>
    </subcellularLocation>
</comment>
<dbReference type="Pfam" id="PF07715">
    <property type="entry name" value="Plug"/>
    <property type="match status" value="1"/>
</dbReference>
<keyword evidence="4 8" id="KW-0812">Transmembrane</keyword>
<feature type="region of interest" description="Disordered" evidence="10">
    <location>
        <begin position="639"/>
        <end position="658"/>
    </location>
</feature>
<dbReference type="InterPro" id="IPR000531">
    <property type="entry name" value="Beta-barrel_TonB"/>
</dbReference>
<feature type="chain" id="PRO_5032758752" evidence="11">
    <location>
        <begin position="35"/>
        <end position="969"/>
    </location>
</feature>
<reference evidence="14 15" key="1">
    <citation type="submission" date="2020-03" db="EMBL/GenBank/DDBJ databases">
        <title>Genomic Encyclopedia of Type Strains, Phase IV (KMG-IV): sequencing the most valuable type-strain genomes for metagenomic binning, comparative biology and taxonomic classification.</title>
        <authorList>
            <person name="Goeker M."/>
        </authorList>
    </citation>
    <scope>NUCLEOTIDE SEQUENCE [LARGE SCALE GENOMIC DNA]</scope>
    <source>
        <strain evidence="14 15">DSM 21299</strain>
    </source>
</reference>
<evidence type="ECO:0000256" key="1">
    <source>
        <dbReference type="ARBA" id="ARBA00004571"/>
    </source>
</evidence>
<dbReference type="PANTHER" id="PTHR47234:SF2">
    <property type="entry name" value="TONB-DEPENDENT RECEPTOR"/>
    <property type="match status" value="1"/>
</dbReference>
<dbReference type="PANTHER" id="PTHR47234">
    <property type="match status" value="1"/>
</dbReference>
<keyword evidence="11" id="KW-0732">Signal</keyword>
<gene>
    <name evidence="14" type="ORF">FHS54_000810</name>
</gene>
<evidence type="ECO:0000256" key="3">
    <source>
        <dbReference type="ARBA" id="ARBA00022452"/>
    </source>
</evidence>
<dbReference type="Gene3D" id="2.170.130.10">
    <property type="entry name" value="TonB-dependent receptor, plug domain"/>
    <property type="match status" value="1"/>
</dbReference>
<dbReference type="AlphaFoldDB" id="A0A846M5H8"/>
<feature type="domain" description="TonB-dependent receptor plug" evidence="13">
    <location>
        <begin position="64"/>
        <end position="172"/>
    </location>
</feature>
<keyword evidence="6 8" id="KW-0472">Membrane</keyword>
<dbReference type="InterPro" id="IPR012910">
    <property type="entry name" value="Plug_dom"/>
</dbReference>
<dbReference type="InterPro" id="IPR037066">
    <property type="entry name" value="Plug_dom_sf"/>
</dbReference>
<evidence type="ECO:0000256" key="2">
    <source>
        <dbReference type="ARBA" id="ARBA00022448"/>
    </source>
</evidence>
<evidence type="ECO:0000256" key="8">
    <source>
        <dbReference type="PROSITE-ProRule" id="PRU01360"/>
    </source>
</evidence>
<proteinExistence type="inferred from homology"/>
<comment type="similarity">
    <text evidence="8 9">Belongs to the TonB-dependent receptor family.</text>
</comment>
<dbReference type="CDD" id="cd01347">
    <property type="entry name" value="ligand_gated_channel"/>
    <property type="match status" value="1"/>
</dbReference>
<evidence type="ECO:0000256" key="5">
    <source>
        <dbReference type="ARBA" id="ARBA00023077"/>
    </source>
</evidence>
<dbReference type="PROSITE" id="PS52016">
    <property type="entry name" value="TONB_DEPENDENT_REC_3"/>
    <property type="match status" value="1"/>
</dbReference>
<keyword evidence="3 8" id="KW-1134">Transmembrane beta strand</keyword>
<dbReference type="Pfam" id="PF00593">
    <property type="entry name" value="TonB_dep_Rec_b-barrel"/>
    <property type="match status" value="1"/>
</dbReference>
<keyword evidence="14" id="KW-0675">Receptor</keyword>
<keyword evidence="2 8" id="KW-0813">Transport</keyword>
<keyword evidence="5 9" id="KW-0798">TonB box</keyword>
<evidence type="ECO:0000256" key="9">
    <source>
        <dbReference type="RuleBase" id="RU003357"/>
    </source>
</evidence>
<keyword evidence="15" id="KW-1185">Reference proteome</keyword>
<dbReference type="InterPro" id="IPR039426">
    <property type="entry name" value="TonB-dep_rcpt-like"/>
</dbReference>
<dbReference type="EMBL" id="JAASQR010000001">
    <property type="protein sequence ID" value="NIJ15861.1"/>
    <property type="molecule type" value="Genomic_DNA"/>
</dbReference>
<name>A0A846M5H8_9SPHN</name>
<evidence type="ECO:0000256" key="6">
    <source>
        <dbReference type="ARBA" id="ARBA00023136"/>
    </source>
</evidence>
<dbReference type="Proteomes" id="UP000576821">
    <property type="component" value="Unassembled WGS sequence"/>
</dbReference>
<evidence type="ECO:0000256" key="11">
    <source>
        <dbReference type="SAM" id="SignalP"/>
    </source>
</evidence>
<organism evidence="14 15">
    <name type="scientific">Sphingobium vermicomposti</name>
    <dbReference type="NCBI Taxonomy" id="529005"/>
    <lineage>
        <taxon>Bacteria</taxon>
        <taxon>Pseudomonadati</taxon>
        <taxon>Pseudomonadota</taxon>
        <taxon>Alphaproteobacteria</taxon>
        <taxon>Sphingomonadales</taxon>
        <taxon>Sphingomonadaceae</taxon>
        <taxon>Sphingobium</taxon>
    </lineage>
</organism>
<dbReference type="SUPFAM" id="SSF56935">
    <property type="entry name" value="Porins"/>
    <property type="match status" value="1"/>
</dbReference>
<accession>A0A846M5H8</accession>
<evidence type="ECO:0000313" key="15">
    <source>
        <dbReference type="Proteomes" id="UP000576821"/>
    </source>
</evidence>
<evidence type="ECO:0000256" key="4">
    <source>
        <dbReference type="ARBA" id="ARBA00022692"/>
    </source>
</evidence>
<evidence type="ECO:0000259" key="13">
    <source>
        <dbReference type="Pfam" id="PF07715"/>
    </source>
</evidence>
<feature type="domain" description="TonB-dependent receptor-like beta-barrel" evidence="12">
    <location>
        <begin position="369"/>
        <end position="927"/>
    </location>
</feature>
<evidence type="ECO:0000313" key="14">
    <source>
        <dbReference type="EMBL" id="NIJ15861.1"/>
    </source>
</evidence>
<comment type="caution">
    <text evidence="14">The sequence shown here is derived from an EMBL/GenBank/DDBJ whole genome shotgun (WGS) entry which is preliminary data.</text>
</comment>
<evidence type="ECO:0000256" key="10">
    <source>
        <dbReference type="SAM" id="MobiDB-lite"/>
    </source>
</evidence>
<dbReference type="GO" id="GO:0009279">
    <property type="term" value="C:cell outer membrane"/>
    <property type="evidence" value="ECO:0007669"/>
    <property type="project" value="UniProtKB-SubCell"/>
</dbReference>
<feature type="signal peptide" evidence="11">
    <location>
        <begin position="1"/>
        <end position="34"/>
    </location>
</feature>
<dbReference type="RefSeq" id="WP_167302470.1">
    <property type="nucleotide sequence ID" value="NZ_JAASQR010000001.1"/>
</dbReference>
<dbReference type="Gene3D" id="2.40.170.20">
    <property type="entry name" value="TonB-dependent receptor, beta-barrel domain"/>
    <property type="match status" value="1"/>
</dbReference>
<evidence type="ECO:0000256" key="7">
    <source>
        <dbReference type="ARBA" id="ARBA00023237"/>
    </source>
</evidence>
<dbReference type="InterPro" id="IPR036942">
    <property type="entry name" value="Beta-barrel_TonB_sf"/>
</dbReference>
<protein>
    <submittedName>
        <fullName evidence="14">Outer membrane receptor protein involved in Fe transport</fullName>
    </submittedName>
</protein>